<keyword evidence="1" id="KW-1133">Transmembrane helix</keyword>
<accession>A0A367RTM5</accession>
<comment type="caution">
    <text evidence="2">The sequence shown here is derived from an EMBL/GenBank/DDBJ whole genome shotgun (WGS) entry which is preliminary data.</text>
</comment>
<dbReference type="EMBL" id="LXQE01000085">
    <property type="protein sequence ID" value="RCJ39908.1"/>
    <property type="molecule type" value="Genomic_DNA"/>
</dbReference>
<organism evidence="2 3">
    <name type="scientific">Nostoc punctiforme NIES-2108</name>
    <dbReference type="NCBI Taxonomy" id="1356359"/>
    <lineage>
        <taxon>Bacteria</taxon>
        <taxon>Bacillati</taxon>
        <taxon>Cyanobacteriota</taxon>
        <taxon>Cyanophyceae</taxon>
        <taxon>Nostocales</taxon>
        <taxon>Nostocaceae</taxon>
        <taxon>Nostoc</taxon>
    </lineage>
</organism>
<gene>
    <name evidence="2" type="ORF">A6769_04935</name>
</gene>
<feature type="transmembrane region" description="Helical" evidence="1">
    <location>
        <begin position="45"/>
        <end position="63"/>
    </location>
</feature>
<reference evidence="2 3" key="1">
    <citation type="submission" date="2016-04" db="EMBL/GenBank/DDBJ databases">
        <authorList>
            <person name="Evans L.H."/>
            <person name="Alamgir A."/>
            <person name="Owens N."/>
            <person name="Weber N.D."/>
            <person name="Virtaneva K."/>
            <person name="Barbian K."/>
            <person name="Babar A."/>
            <person name="Rosenke K."/>
        </authorList>
    </citation>
    <scope>NUCLEOTIDE SEQUENCE [LARGE SCALE GENOMIC DNA]</scope>
    <source>
        <strain evidence="2">NIES-2108</strain>
    </source>
</reference>
<keyword evidence="1" id="KW-0812">Transmembrane</keyword>
<dbReference type="Proteomes" id="UP000252085">
    <property type="component" value="Unassembled WGS sequence"/>
</dbReference>
<proteinExistence type="predicted"/>
<evidence type="ECO:0000313" key="2">
    <source>
        <dbReference type="EMBL" id="RCJ39908.1"/>
    </source>
</evidence>
<keyword evidence="1" id="KW-0472">Membrane</keyword>
<sequence>MNYLWPDDNPTITNNSILEQGIVNVTEITKVRPFEVGIFKYGANYVRIFSSIIICLFFEFINIKIV</sequence>
<evidence type="ECO:0000313" key="3">
    <source>
        <dbReference type="Proteomes" id="UP000252085"/>
    </source>
</evidence>
<evidence type="ECO:0000256" key="1">
    <source>
        <dbReference type="SAM" id="Phobius"/>
    </source>
</evidence>
<name>A0A367RTM5_NOSPU</name>
<protein>
    <submittedName>
        <fullName evidence="2">Uncharacterized protein</fullName>
    </submittedName>
</protein>
<dbReference type="AlphaFoldDB" id="A0A367RTM5"/>